<evidence type="ECO:0000256" key="4">
    <source>
        <dbReference type="ARBA" id="ARBA00022553"/>
    </source>
</evidence>
<keyword evidence="13" id="KW-0539">Nucleus</keyword>
<feature type="region of interest" description="Disordered" evidence="17">
    <location>
        <begin position="1352"/>
        <end position="1465"/>
    </location>
</feature>
<feature type="region of interest" description="Disordered" evidence="17">
    <location>
        <begin position="474"/>
        <end position="503"/>
    </location>
</feature>
<keyword evidence="12" id="KW-0234">DNA repair</keyword>
<keyword evidence="8" id="KW-0863">Zinc-finger</keyword>
<dbReference type="GO" id="GO:0032206">
    <property type="term" value="P:positive regulation of telomere maintenance"/>
    <property type="evidence" value="ECO:0007669"/>
    <property type="project" value="UniProtKB-ARBA"/>
</dbReference>
<evidence type="ECO:0000256" key="5">
    <source>
        <dbReference type="ARBA" id="ARBA00022723"/>
    </source>
</evidence>
<evidence type="ECO:0000256" key="14">
    <source>
        <dbReference type="ARBA" id="ARBA00029496"/>
    </source>
</evidence>
<keyword evidence="7" id="KW-0227">DNA damage</keyword>
<feature type="compositionally biased region" description="Basic residues" evidence="17">
    <location>
        <begin position="113"/>
        <end position="124"/>
    </location>
</feature>
<feature type="compositionally biased region" description="Low complexity" evidence="17">
    <location>
        <begin position="937"/>
        <end position="948"/>
    </location>
</feature>
<evidence type="ECO:0000256" key="15">
    <source>
        <dbReference type="ARBA" id="ARBA00064578"/>
    </source>
</evidence>
<dbReference type="GO" id="GO:0008270">
    <property type="term" value="F:zinc ion binding"/>
    <property type="evidence" value="ECO:0007669"/>
    <property type="project" value="UniProtKB-KW"/>
</dbReference>
<feature type="compositionally biased region" description="Basic and acidic residues" evidence="17">
    <location>
        <begin position="1092"/>
        <end position="1117"/>
    </location>
</feature>
<feature type="compositionally biased region" description="Pro residues" evidence="17">
    <location>
        <begin position="988"/>
        <end position="1004"/>
    </location>
</feature>
<dbReference type="SMART" id="SM00225">
    <property type="entry name" value="BTB"/>
    <property type="match status" value="1"/>
</dbReference>
<evidence type="ECO:0000256" key="17">
    <source>
        <dbReference type="SAM" id="MobiDB-lite"/>
    </source>
</evidence>
<evidence type="ECO:0000256" key="1">
    <source>
        <dbReference type="ARBA" id="ARBA00004123"/>
    </source>
</evidence>
<dbReference type="FunFam" id="3.30.710.10:FF:000116">
    <property type="entry name" value="SLX4 structure-specific endonuclease subunit"/>
    <property type="match status" value="1"/>
</dbReference>
<dbReference type="CDD" id="cd22999">
    <property type="entry name" value="SAP_SLX4"/>
    <property type="match status" value="1"/>
</dbReference>
<feature type="compositionally biased region" description="Low complexity" evidence="17">
    <location>
        <begin position="1415"/>
        <end position="1430"/>
    </location>
</feature>
<feature type="compositionally biased region" description="Pro residues" evidence="17">
    <location>
        <begin position="157"/>
        <end position="166"/>
    </location>
</feature>
<dbReference type="GO" id="GO:0006260">
    <property type="term" value="P:DNA replication"/>
    <property type="evidence" value="ECO:0007669"/>
    <property type="project" value="InterPro"/>
</dbReference>
<evidence type="ECO:0000256" key="12">
    <source>
        <dbReference type="ARBA" id="ARBA00023204"/>
    </source>
</evidence>
<accession>A0A8C5BBG9</accession>
<comment type="similarity">
    <text evidence="2">Belongs to the SLX4 family.</text>
</comment>
<dbReference type="InterPro" id="IPR011333">
    <property type="entry name" value="SKP1/BTB/POZ_sf"/>
</dbReference>
<keyword evidence="11" id="KW-0233">DNA recombination</keyword>
<feature type="compositionally biased region" description="Gly residues" evidence="17">
    <location>
        <begin position="1162"/>
        <end position="1177"/>
    </location>
</feature>
<dbReference type="GO" id="GO:0000712">
    <property type="term" value="P:resolution of meiotic recombination intermediates"/>
    <property type="evidence" value="ECO:0007669"/>
    <property type="project" value="TreeGrafter"/>
</dbReference>
<reference evidence="19" key="1">
    <citation type="submission" date="2025-08" db="UniProtKB">
        <authorList>
            <consortium name="Ensembl"/>
        </authorList>
    </citation>
    <scope>IDENTIFICATION</scope>
</reference>
<feature type="region of interest" description="Disordered" evidence="17">
    <location>
        <begin position="326"/>
        <end position="346"/>
    </location>
</feature>
<comment type="subunit">
    <text evidence="15">Forms a heterodimer with SLX1A/GIYD1. Interacts with ERCC4/XPF; catalytic subunit of the ERCC4-ERCC1 endonuclease. Interacts with MUS81; catalytic subunit of the MUS81-EME1 endonuclease. Interacts with MSH2; component of the MSH2-MSH3 mismatch repair complex. Interacts with TERF2-TERF2IP. Interacts with PLK1 and SLX4IP.</text>
</comment>
<proteinExistence type="inferred from homology"/>
<name>A0A8C5BBG9_GADMO</name>
<protein>
    <recommendedName>
        <fullName evidence="14">Structure-specific endonuclease subunit SLX4</fullName>
    </recommendedName>
    <alternativeName>
        <fullName evidence="16">BTB/POZ domain-containing protein 12</fullName>
    </alternativeName>
</protein>
<feature type="compositionally biased region" description="Acidic residues" evidence="17">
    <location>
        <begin position="594"/>
        <end position="606"/>
    </location>
</feature>
<feature type="compositionally biased region" description="Low complexity" evidence="17">
    <location>
        <begin position="1192"/>
        <end position="1209"/>
    </location>
</feature>
<dbReference type="Gene3D" id="3.30.710.10">
    <property type="entry name" value="Potassium Channel Kv1.1, Chain A"/>
    <property type="match status" value="1"/>
</dbReference>
<feature type="region of interest" description="Disordered" evidence="17">
    <location>
        <begin position="108"/>
        <end position="131"/>
    </location>
</feature>
<feature type="compositionally biased region" description="Low complexity" evidence="17">
    <location>
        <begin position="1005"/>
        <end position="1014"/>
    </location>
</feature>
<sequence>MRIILHIRRVFLPLHLQGEAAALSLNQRPLYQVSPTLLSGASRGSKRKEPADPSLPTTKRPRKKAQPLDEETQVALALCSSLLEREKELEREAAAALAAVAPRLQWRAEAGQGRRKGGKRRKGGPPRPPPLLLVQDALAAQTRVQERVAALLLRQRPPSPPTPPRCPSRLPSAPARPLWSASALRDDADTRGPAQYYTPELRDLLLTRDPPGTTVASIAKVPPEPSIQSPVKADPQMTPLPPLPSPTPPCPSPSWAGTSRLSVGSQALRDVMELADEGRSLSQWLRDEACGTAVVADFPLSGFIPDECDAKMGLSGFLPGGDAAAAAASSQPIRDSGRPGGQPESGWRESVALSRLSCDLSSMVNNPQLSDVQVQVDSGEVFSVHSFMLYARCPLLAQMVHDAGFGVQEEGLPSTQRVLLGDCPGEAVLALLQYLYTGRCPVPAGPLLPALLGLATRFDLEELQSLAQLYLEEADSAPQEDPVEAGQPWDNHHPSPGVEPARGDQDFTKLLRSMWSEEEGEEGEEEGGGEATAGTSVDRRGDDVNGGGQRDGRLASGDGDGHEERVNDEEMEEIYEFAATQRKLAEERESTGSVEEEEDEDEEPTSAEDNLFTKAGGPEHDETPVCVEADARERSPGCQVPSSLSYSRLFSGSWDVCEEEFPASPPLSSPRPSTSTLGPPQATPTPPRLRSPEGAFPRGDGAATARSDATCLQSSPSEIIDLSDSPGPPSTPGLPLPGLSPGRHRRGAPDADAPGGGRPGNPDPAADPGTSPKREGAAPRGAGRPASPDPPPPRRRAEPELIVLSDSSSGEDEGEGPAPAASPGPTPPHSPVWSQRHRRYTKIKAPSLHPGPCTSPPSGGDVQGPGWSDGAEEGGGDGGQGSARGVVVVAAQSPDQLGFSPEVSWLIPATPPPPAGHPSSSICTQTRSSMFRTRLFPRASASASTSSPPSSPRSKGRAHSGSSASDGPPAKSKGPESSLDAQPLPGTFTPPAPGARPPGFPHPPLSSSSTKSTPAHGHPGPYSSTPLHARPPKPPVPLGTSLVRGDPAREALGRGHLSRSDPSRSASPSSLCRDPSGPDGDADVGRSGRTLGSDHRHGNTVDPEKIGDADESGRGEQRGSGVEAAVERGAESEAGHERGSELGFCQSFMDEPPMAFNDSWGLDGGGGGGGGGEGHGGQAVCFSLRLEDSEGVSSHQHSPVSPHSLQQHPPLTPRRYPDRGPNPSASRSPGTPPSTTAAAARPSVDPDTPHRVPEVNGSLLDPQLWDSWQEEPEEQDEALPVSQKGNAAVRFQTPVSTGSRKRIALVPITPMPSYSDMDTPDLKNKLDRFGVRPLPKRQMILKLRQIHQYTHQLVHSDDEEEEDGAALLGGPGPTRPRPTASSARPPSGSQGPQFKRPGVPTGASPVKRGHEDPEPLSSSQGSSSSSTVASEESERSNPELLHSSSDSESDGDGAVTASQAAGRQRDRVQAVRAFILSNADLHLQVLRYQPLVLAQLQARLKAAGIRLGAAKLMDYLDSQCITVTTAKPGGRPRRKQRAKGERGARGRKRKTAPATEGR</sequence>
<feature type="compositionally biased region" description="Polar residues" evidence="17">
    <location>
        <begin position="922"/>
        <end position="931"/>
    </location>
</feature>
<evidence type="ECO:0000256" key="13">
    <source>
        <dbReference type="ARBA" id="ARBA00023242"/>
    </source>
</evidence>
<feature type="compositionally biased region" description="Pro residues" evidence="17">
    <location>
        <begin position="726"/>
        <end position="735"/>
    </location>
</feature>
<dbReference type="GO" id="GO:0033557">
    <property type="term" value="C:Slx1-Slx4 complex"/>
    <property type="evidence" value="ECO:0007669"/>
    <property type="project" value="InterPro"/>
</dbReference>
<evidence type="ECO:0000256" key="6">
    <source>
        <dbReference type="ARBA" id="ARBA00022737"/>
    </source>
</evidence>
<dbReference type="PANTHER" id="PTHR21541:SF3">
    <property type="entry name" value="STRUCTURE-SPECIFIC ENDONUCLEASE SUBUNIT SLX4"/>
    <property type="match status" value="1"/>
</dbReference>
<comment type="subcellular location">
    <subcellularLocation>
        <location evidence="1">Nucleus</location>
    </subcellularLocation>
</comment>
<feature type="region of interest" description="Disordered" evidence="17">
    <location>
        <begin position="1525"/>
        <end position="1558"/>
    </location>
</feature>
<feature type="region of interest" description="Disordered" evidence="17">
    <location>
        <begin position="658"/>
        <end position="888"/>
    </location>
</feature>
<evidence type="ECO:0000256" key="7">
    <source>
        <dbReference type="ARBA" id="ARBA00022763"/>
    </source>
</evidence>
<keyword evidence="4" id="KW-0597">Phosphoprotein</keyword>
<feature type="compositionally biased region" description="Low complexity" evidence="17">
    <location>
        <begin position="1223"/>
        <end position="1243"/>
    </location>
</feature>
<feature type="compositionally biased region" description="Basic and acidic residues" evidence="17">
    <location>
        <begin position="1125"/>
        <end position="1140"/>
    </location>
</feature>
<evidence type="ECO:0000256" key="10">
    <source>
        <dbReference type="ARBA" id="ARBA00022843"/>
    </source>
</evidence>
<feature type="region of interest" description="Disordered" evidence="17">
    <location>
        <begin position="901"/>
        <end position="1299"/>
    </location>
</feature>
<feature type="compositionally biased region" description="Low complexity" evidence="17">
    <location>
        <begin position="670"/>
        <end position="680"/>
    </location>
</feature>
<dbReference type="Pfam" id="PF00651">
    <property type="entry name" value="BTB"/>
    <property type="match status" value="1"/>
</dbReference>
<dbReference type="PANTHER" id="PTHR21541">
    <property type="entry name" value="BTB POZ DOMAIN CONTAINING 12"/>
    <property type="match status" value="1"/>
</dbReference>
<dbReference type="Proteomes" id="UP000694546">
    <property type="component" value="Chromosome 3"/>
</dbReference>
<dbReference type="InterPro" id="IPR018574">
    <property type="entry name" value="Structure-sp_endonuc_su_Slx4"/>
</dbReference>
<dbReference type="SUPFAM" id="SSF54695">
    <property type="entry name" value="POZ domain"/>
    <property type="match status" value="1"/>
</dbReference>
<evidence type="ECO:0000256" key="8">
    <source>
        <dbReference type="ARBA" id="ARBA00022771"/>
    </source>
</evidence>
<feature type="compositionally biased region" description="Basic and acidic residues" evidence="17">
    <location>
        <begin position="617"/>
        <end position="635"/>
    </location>
</feature>
<evidence type="ECO:0000256" key="9">
    <source>
        <dbReference type="ARBA" id="ARBA00022833"/>
    </source>
</evidence>
<keyword evidence="5" id="KW-0479">Metal-binding</keyword>
<feature type="compositionally biased region" description="Acidic residues" evidence="17">
    <location>
        <begin position="516"/>
        <end position="528"/>
    </location>
</feature>
<keyword evidence="20" id="KW-1185">Reference proteome</keyword>
<organism evidence="19 20">
    <name type="scientific">Gadus morhua</name>
    <name type="common">Atlantic cod</name>
    <dbReference type="NCBI Taxonomy" id="8049"/>
    <lineage>
        <taxon>Eukaryota</taxon>
        <taxon>Metazoa</taxon>
        <taxon>Chordata</taxon>
        <taxon>Craniata</taxon>
        <taxon>Vertebrata</taxon>
        <taxon>Euteleostomi</taxon>
        <taxon>Actinopterygii</taxon>
        <taxon>Neopterygii</taxon>
        <taxon>Teleostei</taxon>
        <taxon>Neoteleostei</taxon>
        <taxon>Acanthomorphata</taxon>
        <taxon>Zeiogadaria</taxon>
        <taxon>Gadariae</taxon>
        <taxon>Gadiformes</taxon>
        <taxon>Gadoidei</taxon>
        <taxon>Gadidae</taxon>
        <taxon>Gadus</taxon>
    </lineage>
</organism>
<dbReference type="Pfam" id="PF09494">
    <property type="entry name" value="Slx4"/>
    <property type="match status" value="1"/>
</dbReference>
<feature type="compositionally biased region" description="Pro residues" evidence="17">
    <location>
        <begin position="820"/>
        <end position="830"/>
    </location>
</feature>
<feature type="domain" description="BTB" evidence="18">
    <location>
        <begin position="370"/>
        <end position="444"/>
    </location>
</feature>
<feature type="region of interest" description="Disordered" evidence="17">
    <location>
        <begin position="516"/>
        <end position="645"/>
    </location>
</feature>
<evidence type="ECO:0000313" key="19">
    <source>
        <dbReference type="Ensembl" id="ENSGMOP00000043594.1"/>
    </source>
</evidence>
<dbReference type="Ensembl" id="ENSGMOT00000035979.1">
    <property type="protein sequence ID" value="ENSGMOP00000043594.1"/>
    <property type="gene ID" value="ENSGMOG00000028154.1"/>
</dbReference>
<keyword evidence="6" id="KW-0677">Repeat</keyword>
<feature type="compositionally biased region" description="Basic and acidic residues" evidence="17">
    <location>
        <begin position="1046"/>
        <end position="1062"/>
    </location>
</feature>
<keyword evidence="9" id="KW-0862">Zinc</keyword>
<dbReference type="GeneTree" id="ENSGT00390000014091"/>
<feature type="compositionally biased region" description="Acidic residues" evidence="17">
    <location>
        <begin position="1268"/>
        <end position="1277"/>
    </location>
</feature>
<evidence type="ECO:0000256" key="11">
    <source>
        <dbReference type="ARBA" id="ARBA00023172"/>
    </source>
</evidence>
<dbReference type="InterPro" id="IPR000210">
    <property type="entry name" value="BTB/POZ_dom"/>
</dbReference>
<evidence type="ECO:0000256" key="16">
    <source>
        <dbReference type="ARBA" id="ARBA00076095"/>
    </source>
</evidence>
<dbReference type="PROSITE" id="PS50097">
    <property type="entry name" value="BTB"/>
    <property type="match status" value="1"/>
</dbReference>
<evidence type="ECO:0000259" key="18">
    <source>
        <dbReference type="PROSITE" id="PS50097"/>
    </source>
</evidence>
<evidence type="ECO:0000313" key="20">
    <source>
        <dbReference type="Proteomes" id="UP000694546"/>
    </source>
</evidence>
<feature type="compositionally biased region" description="Low complexity" evidence="17">
    <location>
        <begin position="1377"/>
        <end position="1387"/>
    </location>
</feature>
<evidence type="ECO:0000256" key="3">
    <source>
        <dbReference type="ARBA" id="ARBA00022499"/>
    </source>
</evidence>
<dbReference type="OMA" id="TKGPRHQ"/>
<dbReference type="GO" id="GO:0006281">
    <property type="term" value="P:DNA repair"/>
    <property type="evidence" value="ECO:0007669"/>
    <property type="project" value="UniProtKB-KW"/>
</dbReference>
<keyword evidence="3" id="KW-1017">Isopeptide bond</keyword>
<feature type="compositionally biased region" description="Acidic residues" evidence="17">
    <location>
        <begin position="566"/>
        <end position="575"/>
    </location>
</feature>
<keyword evidence="10" id="KW-0832">Ubl conjugation</keyword>
<feature type="region of interest" description="Disordered" evidence="17">
    <location>
        <begin position="152"/>
        <end position="175"/>
    </location>
</feature>
<dbReference type="GO" id="GO:0090656">
    <property type="term" value="P:t-circle formation"/>
    <property type="evidence" value="ECO:0007669"/>
    <property type="project" value="UniProtKB-ARBA"/>
</dbReference>
<reference evidence="19" key="2">
    <citation type="submission" date="2025-09" db="UniProtKB">
        <authorList>
            <consortium name="Ensembl"/>
        </authorList>
    </citation>
    <scope>IDENTIFICATION</scope>
</reference>
<feature type="region of interest" description="Disordered" evidence="17">
    <location>
        <begin position="37"/>
        <end position="70"/>
    </location>
</feature>
<evidence type="ECO:0000256" key="2">
    <source>
        <dbReference type="ARBA" id="ARBA00006661"/>
    </source>
</evidence>